<dbReference type="AlphaFoldDB" id="A0A3G6J6F0"/>
<protein>
    <submittedName>
        <fullName evidence="1">Uncharacterized protein</fullName>
    </submittedName>
</protein>
<keyword evidence="2" id="KW-1185">Reference proteome</keyword>
<evidence type="ECO:0000313" key="2">
    <source>
        <dbReference type="Proteomes" id="UP000269019"/>
    </source>
</evidence>
<dbReference type="KEGG" id="ccho:CCHOA_04675"/>
<proteinExistence type="predicted"/>
<gene>
    <name evidence="1" type="ORF">CCHOA_04675</name>
</gene>
<accession>A0A3G6J6F0</accession>
<reference evidence="1 2" key="1">
    <citation type="submission" date="2018-11" db="EMBL/GenBank/DDBJ databases">
        <authorList>
            <person name="Kleinhagauer T."/>
            <person name="Glaeser S.P."/>
            <person name="Spergser J."/>
            <person name="Ruckert C."/>
            <person name="Kaempfer P."/>
            <person name="Busse H.-J."/>
        </authorList>
    </citation>
    <scope>NUCLEOTIDE SEQUENCE [LARGE SCALE GENOMIC DNA]</scope>
    <source>
        <strain evidence="1 2">200CH</strain>
    </source>
</reference>
<dbReference type="Proteomes" id="UP000269019">
    <property type="component" value="Chromosome"/>
</dbReference>
<organism evidence="1 2">
    <name type="scientific">Corynebacterium choanae</name>
    <dbReference type="NCBI Taxonomy" id="1862358"/>
    <lineage>
        <taxon>Bacteria</taxon>
        <taxon>Bacillati</taxon>
        <taxon>Actinomycetota</taxon>
        <taxon>Actinomycetes</taxon>
        <taxon>Mycobacteriales</taxon>
        <taxon>Corynebacteriaceae</taxon>
        <taxon>Corynebacterium</taxon>
    </lineage>
</organism>
<evidence type="ECO:0000313" key="1">
    <source>
        <dbReference type="EMBL" id="AZA13343.1"/>
    </source>
</evidence>
<sequence length="160" mass="16721" precursor="true">MGWVTANPAALRCSFHFVSPVNATCGEPPDSRANRLLFRPQGVGSATPGWSAAGSCQRRTPLRSDNAAVKHLGLVSCDTSVHQTLLLQAGQQVADATTTTSNNTLQTAGLAGLGSNQHSPSTAPGNPWGWLTVFSQRRQSACVLKCSAATSKQPIGLHNT</sequence>
<name>A0A3G6J6F0_9CORY</name>
<dbReference type="EMBL" id="CP033896">
    <property type="protein sequence ID" value="AZA13343.1"/>
    <property type="molecule type" value="Genomic_DNA"/>
</dbReference>